<dbReference type="Pfam" id="PF00501">
    <property type="entry name" value="AMP-binding"/>
    <property type="match status" value="1"/>
</dbReference>
<dbReference type="Proteomes" id="UP001254813">
    <property type="component" value="Unassembled WGS sequence"/>
</dbReference>
<dbReference type="InterPro" id="IPR042099">
    <property type="entry name" value="ANL_N_sf"/>
</dbReference>
<feature type="domain" description="AMP-dependent synthetase/ligase" evidence="2">
    <location>
        <begin position="8"/>
        <end position="392"/>
    </location>
</feature>
<evidence type="ECO:0000313" key="5">
    <source>
        <dbReference type="Proteomes" id="UP001254813"/>
    </source>
</evidence>
<dbReference type="Gene3D" id="3.40.50.12780">
    <property type="entry name" value="N-terminal domain of ligase-like"/>
    <property type="match status" value="1"/>
</dbReference>
<reference evidence="4 5" key="1">
    <citation type="submission" date="2022-06" db="EMBL/GenBank/DDBJ databases">
        <title>Halogeometricum sp. a new haloarchaeum isolate from saline soil.</title>
        <authorList>
            <person name="Strakova D."/>
            <person name="Galisteo C."/>
            <person name="Sanchez-Porro C."/>
            <person name="Ventosa A."/>
        </authorList>
    </citation>
    <scope>NUCLEOTIDE SEQUENCE [LARGE SCALE GENOMIC DNA]</scope>
    <source>
        <strain evidence="5">S3BR25-2</strain>
    </source>
</reference>
<dbReference type="RefSeq" id="WP_310928761.1">
    <property type="nucleotide sequence ID" value="NZ_JAMQOQ010000003.1"/>
</dbReference>
<dbReference type="InterPro" id="IPR045851">
    <property type="entry name" value="AMP-bd_C_sf"/>
</dbReference>
<dbReference type="EMBL" id="JAMQOQ010000003">
    <property type="protein sequence ID" value="MDS0294914.1"/>
    <property type="molecule type" value="Genomic_DNA"/>
</dbReference>
<organism evidence="4 5">
    <name type="scientific">Halogeometricum luteum</name>
    <dbReference type="NCBI Taxonomy" id="2950537"/>
    <lineage>
        <taxon>Archaea</taxon>
        <taxon>Methanobacteriati</taxon>
        <taxon>Methanobacteriota</taxon>
        <taxon>Stenosarchaea group</taxon>
        <taxon>Halobacteria</taxon>
        <taxon>Halobacteriales</taxon>
        <taxon>Haloferacaceae</taxon>
        <taxon>Halogeometricum</taxon>
    </lineage>
</organism>
<feature type="domain" description="AMP-binding enzyme C-terminal" evidence="3">
    <location>
        <begin position="443"/>
        <end position="522"/>
    </location>
</feature>
<dbReference type="InterPro" id="IPR050237">
    <property type="entry name" value="ATP-dep_AMP-bd_enzyme"/>
</dbReference>
<gene>
    <name evidence="4" type="ORF">NDI79_12110</name>
</gene>
<dbReference type="PANTHER" id="PTHR43767:SF1">
    <property type="entry name" value="NONRIBOSOMAL PEPTIDE SYNTHASE PES1 (EUROFUNG)-RELATED"/>
    <property type="match status" value="1"/>
</dbReference>
<name>A0ABU2G2B1_9EURY</name>
<dbReference type="InterPro" id="IPR000873">
    <property type="entry name" value="AMP-dep_synth/lig_dom"/>
</dbReference>
<dbReference type="Gene3D" id="3.30.300.30">
    <property type="match status" value="1"/>
</dbReference>
<accession>A0ABU2G2B1</accession>
<dbReference type="SUPFAM" id="SSF56801">
    <property type="entry name" value="Acetyl-CoA synthetase-like"/>
    <property type="match status" value="1"/>
</dbReference>
<evidence type="ECO:0000259" key="3">
    <source>
        <dbReference type="Pfam" id="PF13193"/>
    </source>
</evidence>
<feature type="compositionally biased region" description="Basic and acidic residues" evidence="1">
    <location>
        <begin position="523"/>
        <end position="536"/>
    </location>
</feature>
<sequence>MHIGRTLARTAQRHPGATALVAPAFGDHSRRELTYRELDSLVDRLDGGLAERGIGPGDAVGLFTDNCVEQVAAYVAVQRLGGVAVPVNHRLAGAELAAILDGADAAALLFDTERIDVVAAVRDRLSVDQLVCVDGPEGANDVPDWATPFSAVTDAEPPSEKPGADPEALALSMHTSGTTGTPKLVETTGRAQWANSLACVGEFGYRSLDVALNVAPLSHSAGYLNLLLPAIHVGATNVLLRGSFDPETMLRLVDSERATLTLGVPTHFQLLRRAVIDGDVDPAAYDLSSLRTVFTSGAPLAEDTAAWVADTLCPSLVNVYGLTETTGLLTVHRWSPDGDDDAGYAIGEPFLDVEIRLVRPEEDGREVGPHETVSPGERGHLVARAPKLMTGYRGRPEATAATLRDGWLFTGDVAVRRSDGTYALVDRLDNVIVTGGENVYPAEVERVLSDHPDVLDVAVVGEPDETFGERVAAYVVAERDSGGQLTVDDLTRYWRETRNAADFKRPRSIRFVDELPRNSSGKLQRDRIRDDERHSD</sequence>
<feature type="region of interest" description="Disordered" evidence="1">
    <location>
        <begin position="515"/>
        <end position="536"/>
    </location>
</feature>
<dbReference type="InterPro" id="IPR025110">
    <property type="entry name" value="AMP-bd_C"/>
</dbReference>
<keyword evidence="5" id="KW-1185">Reference proteome</keyword>
<proteinExistence type="predicted"/>
<dbReference type="Pfam" id="PF13193">
    <property type="entry name" value="AMP-binding_C"/>
    <property type="match status" value="1"/>
</dbReference>
<evidence type="ECO:0000313" key="4">
    <source>
        <dbReference type="EMBL" id="MDS0294914.1"/>
    </source>
</evidence>
<evidence type="ECO:0000259" key="2">
    <source>
        <dbReference type="Pfam" id="PF00501"/>
    </source>
</evidence>
<protein>
    <submittedName>
        <fullName evidence="4">AMP-binding protein</fullName>
    </submittedName>
</protein>
<evidence type="ECO:0000256" key="1">
    <source>
        <dbReference type="SAM" id="MobiDB-lite"/>
    </source>
</evidence>
<comment type="caution">
    <text evidence="4">The sequence shown here is derived from an EMBL/GenBank/DDBJ whole genome shotgun (WGS) entry which is preliminary data.</text>
</comment>
<dbReference type="PANTHER" id="PTHR43767">
    <property type="entry name" value="LONG-CHAIN-FATTY-ACID--COA LIGASE"/>
    <property type="match status" value="1"/>
</dbReference>